<dbReference type="EMBL" id="QXWZ01000042">
    <property type="protein sequence ID" value="NBI80294.1"/>
    <property type="molecule type" value="Genomic_DNA"/>
</dbReference>
<evidence type="ECO:0000313" key="2">
    <source>
        <dbReference type="EMBL" id="NBI80294.1"/>
    </source>
</evidence>
<organism evidence="3 5">
    <name type="scientific">Anaerotruncus colihominis</name>
    <dbReference type="NCBI Taxonomy" id="169435"/>
    <lineage>
        <taxon>Bacteria</taxon>
        <taxon>Bacillati</taxon>
        <taxon>Bacillota</taxon>
        <taxon>Clostridia</taxon>
        <taxon>Eubacteriales</taxon>
        <taxon>Oscillospiraceae</taxon>
        <taxon>Anaerotruncus</taxon>
    </lineage>
</organism>
<protein>
    <submittedName>
        <fullName evidence="3">Helix-turn-helix transcriptional regulator</fullName>
    </submittedName>
    <submittedName>
        <fullName evidence="2">XRE family transcriptional regulator</fullName>
    </submittedName>
</protein>
<feature type="domain" description="HTH cro/C1-type" evidence="1">
    <location>
        <begin position="15"/>
        <end position="66"/>
    </location>
</feature>
<dbReference type="InterPro" id="IPR010982">
    <property type="entry name" value="Lambda_DNA-bd_dom_sf"/>
</dbReference>
<dbReference type="Pfam" id="PF01381">
    <property type="entry name" value="HTH_3"/>
    <property type="match status" value="1"/>
</dbReference>
<reference evidence="2 4" key="1">
    <citation type="submission" date="2018-08" db="EMBL/GenBank/DDBJ databases">
        <title>Murine metabolic-syndrome-specific gut microbial biobank.</title>
        <authorList>
            <person name="Liu C."/>
        </authorList>
    </citation>
    <scope>NUCLEOTIDE SEQUENCE [LARGE SCALE GENOMIC DNA]</scope>
    <source>
        <strain evidence="2 4">X69</strain>
    </source>
</reference>
<proteinExistence type="predicted"/>
<dbReference type="Proteomes" id="UP000446348">
    <property type="component" value="Unassembled WGS sequence"/>
</dbReference>
<dbReference type="SMART" id="SM00530">
    <property type="entry name" value="HTH_XRE"/>
    <property type="match status" value="1"/>
</dbReference>
<evidence type="ECO:0000313" key="4">
    <source>
        <dbReference type="Proteomes" id="UP000446348"/>
    </source>
</evidence>
<dbReference type="Gene3D" id="1.10.260.40">
    <property type="entry name" value="lambda repressor-like DNA-binding domains"/>
    <property type="match status" value="1"/>
</dbReference>
<evidence type="ECO:0000313" key="5">
    <source>
        <dbReference type="Proteomes" id="UP000462501"/>
    </source>
</evidence>
<dbReference type="CDD" id="cd00093">
    <property type="entry name" value="HTH_XRE"/>
    <property type="match status" value="1"/>
</dbReference>
<dbReference type="GO" id="GO:0003677">
    <property type="term" value="F:DNA binding"/>
    <property type="evidence" value="ECO:0007669"/>
    <property type="project" value="InterPro"/>
</dbReference>
<dbReference type="InterPro" id="IPR001387">
    <property type="entry name" value="Cro/C1-type_HTH"/>
</dbReference>
<dbReference type="PROSITE" id="PS50943">
    <property type="entry name" value="HTH_CROC1"/>
    <property type="match status" value="1"/>
</dbReference>
<dbReference type="AlphaFoldDB" id="A0A845SW45"/>
<sequence length="70" mass="7750">MESKDILANNLLCFRSDNNLSQEELAWKSGLSVSGYTKIERAEIQSSLKTLDKLSRGTGLPAMDLLTPHI</sequence>
<dbReference type="Proteomes" id="UP000462501">
    <property type="component" value="Unassembled WGS sequence"/>
</dbReference>
<dbReference type="SUPFAM" id="SSF47413">
    <property type="entry name" value="lambda repressor-like DNA-binding domains"/>
    <property type="match status" value="1"/>
</dbReference>
<dbReference type="OrthoDB" id="9814553at2"/>
<evidence type="ECO:0000259" key="1">
    <source>
        <dbReference type="PROSITE" id="PS50943"/>
    </source>
</evidence>
<reference evidence="3 5" key="2">
    <citation type="submission" date="2019-06" db="EMBL/GenBank/DDBJ databases">
        <title>Draft genome sequences of 15 bacterial species constituting the stable defined intestinal microbiota of the GM15 gnotobiotic mouse model.</title>
        <authorList>
            <person name="Elie C."/>
            <person name="Mathieu A."/>
            <person name="Saliou A."/>
            <person name="Darnaud M."/>
            <person name="Leulier F."/>
            <person name="Tamellini A."/>
        </authorList>
    </citation>
    <scope>NUCLEOTIDE SEQUENCE [LARGE SCALE GENOMIC DNA]</scope>
    <source>
        <strain evidence="3 5">JM4-15</strain>
    </source>
</reference>
<name>A0A845SW45_9FIRM</name>
<evidence type="ECO:0000313" key="3">
    <source>
        <dbReference type="EMBL" id="NDO40085.1"/>
    </source>
</evidence>
<gene>
    <name evidence="2" type="ORF">D3Z39_15770</name>
    <name evidence="3" type="ORF">FMM72_12710</name>
</gene>
<dbReference type="RefSeq" id="WP_160210982.1">
    <property type="nucleotide sequence ID" value="NZ_CAMUSJ010000046.1"/>
</dbReference>
<comment type="caution">
    <text evidence="3">The sequence shown here is derived from an EMBL/GenBank/DDBJ whole genome shotgun (WGS) entry which is preliminary data.</text>
</comment>
<accession>A0A845SW45</accession>
<dbReference type="EMBL" id="VIQT01000018">
    <property type="protein sequence ID" value="NDO40085.1"/>
    <property type="molecule type" value="Genomic_DNA"/>
</dbReference>